<evidence type="ECO:0000259" key="1">
    <source>
        <dbReference type="Pfam" id="PF11738"/>
    </source>
</evidence>
<feature type="domain" description="DUF3298" evidence="1">
    <location>
        <begin position="157"/>
        <end position="233"/>
    </location>
</feature>
<dbReference type="Pfam" id="PF11738">
    <property type="entry name" value="DUF3298"/>
    <property type="match status" value="1"/>
</dbReference>
<keyword evidence="3" id="KW-1185">Reference proteome</keyword>
<dbReference type="Gene3D" id="3.90.640.20">
    <property type="entry name" value="Heat-shock cognate protein, ATPase"/>
    <property type="match status" value="1"/>
</dbReference>
<dbReference type="RefSeq" id="WP_084313976.1">
    <property type="nucleotide sequence ID" value="NZ_FNIJ01000017.1"/>
</dbReference>
<organism evidence="2 3">
    <name type="scientific">Pseudomonas jinjuensis</name>
    <dbReference type="NCBI Taxonomy" id="198616"/>
    <lineage>
        <taxon>Bacteria</taxon>
        <taxon>Pseudomonadati</taxon>
        <taxon>Pseudomonadota</taxon>
        <taxon>Gammaproteobacteria</taxon>
        <taxon>Pseudomonadales</taxon>
        <taxon>Pseudomonadaceae</taxon>
        <taxon>Pseudomonas</taxon>
    </lineage>
</organism>
<dbReference type="Proteomes" id="UP000242957">
    <property type="component" value="Unassembled WGS sequence"/>
</dbReference>
<dbReference type="STRING" id="198616.SAMN05216193_11747"/>
<dbReference type="PROSITE" id="PS51257">
    <property type="entry name" value="PROKAR_LIPOPROTEIN"/>
    <property type="match status" value="1"/>
</dbReference>
<dbReference type="EMBL" id="FNIJ01000017">
    <property type="protein sequence ID" value="SDO86804.1"/>
    <property type="molecule type" value="Genomic_DNA"/>
</dbReference>
<dbReference type="OrthoDB" id="8610451at2"/>
<dbReference type="AlphaFoldDB" id="A0A1H0N259"/>
<proteinExistence type="predicted"/>
<protein>
    <recommendedName>
        <fullName evidence="1">DUF3298 domain-containing protein</fullName>
    </recommendedName>
</protein>
<evidence type="ECO:0000313" key="3">
    <source>
        <dbReference type="Proteomes" id="UP000242957"/>
    </source>
</evidence>
<evidence type="ECO:0000313" key="2">
    <source>
        <dbReference type="EMBL" id="SDO86804.1"/>
    </source>
</evidence>
<name>A0A1H0N259_9PSED</name>
<accession>A0A1H0N259</accession>
<sequence>MRLPKIAAAGGLCLVLGGCQSLFGPGMNDPLEPRRDAWEHLQPGCQGEQCPLVNIDTLSFADEPALNTAIDAHLRDLARNGPNASPPPALDSYEKNFLNTAEPGWSSYLQAKVREQHDGLVIVELSSYRFTGGEYGQPGRAFINYDRRLHKELSLQDVLLPGQEEAFWQVARMAHRAWVAQNRLEEQDPDFLRDWPFQRTPHFALTFGSLVLKYDIDSIAPHSVGHPEVKIPYPRLNGILKPNYFPGRGT</sequence>
<dbReference type="InterPro" id="IPR021729">
    <property type="entry name" value="DUF3298"/>
</dbReference>
<reference evidence="3" key="1">
    <citation type="submission" date="2016-10" db="EMBL/GenBank/DDBJ databases">
        <authorList>
            <person name="Varghese N."/>
            <person name="Submissions S."/>
        </authorList>
    </citation>
    <scope>NUCLEOTIDE SEQUENCE [LARGE SCALE GENOMIC DNA]</scope>
    <source>
        <strain evidence="3">JCM 21621</strain>
    </source>
</reference>
<dbReference type="Gene3D" id="3.30.565.40">
    <property type="entry name" value="Fervidobacterium nodosum Rt17-B1 like"/>
    <property type="match status" value="1"/>
</dbReference>
<gene>
    <name evidence="2" type="ORF">SAMN05216193_11747</name>
</gene>
<dbReference type="InterPro" id="IPR037126">
    <property type="entry name" value="PdaC/RsiV-like_sf"/>
</dbReference>